<evidence type="ECO:0000256" key="5">
    <source>
        <dbReference type="SAM" id="Phobius"/>
    </source>
</evidence>
<dbReference type="PANTHER" id="PTHR35814:SF1">
    <property type="entry name" value="GLUTATHIONE S-TRANSFERASE-RELATED"/>
    <property type="match status" value="1"/>
</dbReference>
<organism evidence="6 7">
    <name type="scientific">Phreatobacter cathodiphilus</name>
    <dbReference type="NCBI Taxonomy" id="1868589"/>
    <lineage>
        <taxon>Bacteria</taxon>
        <taxon>Pseudomonadati</taxon>
        <taxon>Pseudomonadota</taxon>
        <taxon>Alphaproteobacteria</taxon>
        <taxon>Hyphomicrobiales</taxon>
        <taxon>Phreatobacteraceae</taxon>
        <taxon>Phreatobacter</taxon>
    </lineage>
</organism>
<evidence type="ECO:0000256" key="1">
    <source>
        <dbReference type="ARBA" id="ARBA00004370"/>
    </source>
</evidence>
<feature type="transmembrane region" description="Helical" evidence="5">
    <location>
        <begin position="74"/>
        <end position="94"/>
    </location>
</feature>
<keyword evidence="2 5" id="KW-0812">Transmembrane</keyword>
<keyword evidence="3 5" id="KW-1133">Transmembrane helix</keyword>
<sequence>MPITSTAAIIAALALTGLSLLVSLARMKAGTDIGTGTDAGLLRRIRAQGNFIEYVPMGLILLGLAEYRGAGSLVLWLLAALLAAGRGAHAAGMIGGSTPLRGVGMLATYGALLGLSLVLALSLVSGAPLR</sequence>
<dbReference type="AlphaFoldDB" id="A0A2S0NG38"/>
<keyword evidence="7" id="KW-1185">Reference proteome</keyword>
<protein>
    <recommendedName>
        <fullName evidence="8">MAPEG family protein</fullName>
    </recommendedName>
</protein>
<evidence type="ECO:0000313" key="7">
    <source>
        <dbReference type="Proteomes" id="UP000237889"/>
    </source>
</evidence>
<evidence type="ECO:0000256" key="2">
    <source>
        <dbReference type="ARBA" id="ARBA00022692"/>
    </source>
</evidence>
<accession>A0A2S0NG38</accession>
<dbReference type="Proteomes" id="UP000237889">
    <property type="component" value="Chromosome"/>
</dbReference>
<evidence type="ECO:0000256" key="3">
    <source>
        <dbReference type="ARBA" id="ARBA00022989"/>
    </source>
</evidence>
<dbReference type="EMBL" id="CP027668">
    <property type="protein sequence ID" value="AVO47027.1"/>
    <property type="molecule type" value="Genomic_DNA"/>
</dbReference>
<keyword evidence="4 5" id="KW-0472">Membrane</keyword>
<dbReference type="GO" id="GO:0016020">
    <property type="term" value="C:membrane"/>
    <property type="evidence" value="ECO:0007669"/>
    <property type="project" value="UniProtKB-SubCell"/>
</dbReference>
<gene>
    <name evidence="6" type="ORF">C6569_19305</name>
</gene>
<comment type="subcellular location">
    <subcellularLocation>
        <location evidence="1">Membrane</location>
    </subcellularLocation>
</comment>
<dbReference type="PANTHER" id="PTHR35814">
    <property type="match status" value="1"/>
</dbReference>
<dbReference type="RefSeq" id="WP_106750397.1">
    <property type="nucleotide sequence ID" value="NZ_CP027668.1"/>
</dbReference>
<dbReference type="InterPro" id="IPR001129">
    <property type="entry name" value="Membr-assoc_MAPEG"/>
</dbReference>
<name>A0A2S0NG38_9HYPH</name>
<evidence type="ECO:0008006" key="8">
    <source>
        <dbReference type="Google" id="ProtNLM"/>
    </source>
</evidence>
<evidence type="ECO:0000313" key="6">
    <source>
        <dbReference type="EMBL" id="AVO47027.1"/>
    </source>
</evidence>
<feature type="transmembrane region" description="Helical" evidence="5">
    <location>
        <begin position="106"/>
        <end position="129"/>
    </location>
</feature>
<dbReference type="Pfam" id="PF01124">
    <property type="entry name" value="MAPEG"/>
    <property type="match status" value="1"/>
</dbReference>
<proteinExistence type="predicted"/>
<reference evidence="6 7" key="1">
    <citation type="submission" date="2018-03" db="EMBL/GenBank/DDBJ databases">
        <title>Genome sequencing of Phreatobacter sp.</title>
        <authorList>
            <person name="Kim S.-J."/>
            <person name="Heo J."/>
            <person name="Kwon S.-W."/>
        </authorList>
    </citation>
    <scope>NUCLEOTIDE SEQUENCE [LARGE SCALE GENOMIC DNA]</scope>
    <source>
        <strain evidence="6 7">S-12</strain>
    </source>
</reference>
<dbReference type="KEGG" id="phr:C6569_19305"/>
<dbReference type="Gene3D" id="1.20.120.550">
    <property type="entry name" value="Membrane associated eicosanoid/glutathione metabolism-like domain"/>
    <property type="match status" value="1"/>
</dbReference>
<dbReference type="InterPro" id="IPR023352">
    <property type="entry name" value="MAPEG-like_dom_sf"/>
</dbReference>
<dbReference type="SUPFAM" id="SSF161084">
    <property type="entry name" value="MAPEG domain-like"/>
    <property type="match status" value="1"/>
</dbReference>
<evidence type="ECO:0000256" key="4">
    <source>
        <dbReference type="ARBA" id="ARBA00023136"/>
    </source>
</evidence>